<dbReference type="KEGG" id="bim:112214132"/>
<name>A0A6P6FKA4_BOMIM</name>
<reference evidence="2" key="1">
    <citation type="submission" date="2025-08" db="UniProtKB">
        <authorList>
            <consortium name="RefSeq"/>
        </authorList>
    </citation>
    <scope>IDENTIFICATION</scope>
</reference>
<proteinExistence type="predicted"/>
<dbReference type="AlphaFoldDB" id="A0A6P6FKA4"/>
<dbReference type="RefSeq" id="XP_024228418.1">
    <property type="nucleotide sequence ID" value="XM_024372650.2"/>
</dbReference>
<evidence type="ECO:0000313" key="2">
    <source>
        <dbReference type="RefSeq" id="XP_024228418.1"/>
    </source>
</evidence>
<accession>A0A6P6FKA4</accession>
<gene>
    <name evidence="2" type="primary">LOC112214132</name>
</gene>
<dbReference type="Proteomes" id="UP000515180">
    <property type="component" value="Unplaced"/>
</dbReference>
<protein>
    <submittedName>
        <fullName evidence="2">Uncharacterized protein LOC112214132 isoform X1</fullName>
    </submittedName>
</protein>
<keyword evidence="1" id="KW-1185">Reference proteome</keyword>
<dbReference type="GeneID" id="112214132"/>
<organism evidence="1 2">
    <name type="scientific">Bombus impatiens</name>
    <name type="common">Bumblebee</name>
    <dbReference type="NCBI Taxonomy" id="132113"/>
    <lineage>
        <taxon>Eukaryota</taxon>
        <taxon>Metazoa</taxon>
        <taxon>Ecdysozoa</taxon>
        <taxon>Arthropoda</taxon>
        <taxon>Hexapoda</taxon>
        <taxon>Insecta</taxon>
        <taxon>Pterygota</taxon>
        <taxon>Neoptera</taxon>
        <taxon>Endopterygota</taxon>
        <taxon>Hymenoptera</taxon>
        <taxon>Apocrita</taxon>
        <taxon>Aculeata</taxon>
        <taxon>Apoidea</taxon>
        <taxon>Anthophila</taxon>
        <taxon>Apidae</taxon>
        <taxon>Bombus</taxon>
        <taxon>Pyrobombus</taxon>
    </lineage>
</organism>
<evidence type="ECO:0000313" key="1">
    <source>
        <dbReference type="Proteomes" id="UP000515180"/>
    </source>
</evidence>
<sequence length="113" mass="12702">MAVAKCGKNRDALAPLASVYHMLVHRMQCAWGTKDVTRMRQLHGSKAPPGDCLCLIHGTYAHDMWPTNYEFVSRRDPNLGLQYATDAKKHDVSGNSMARNMPTAAKFRHYLKA</sequence>